<comment type="pathway">
    <text evidence="1">Organosulfur degradation.</text>
</comment>
<gene>
    <name evidence="7" type="ORF">MELA_02232</name>
</gene>
<dbReference type="GO" id="GO:0008430">
    <property type="term" value="F:selenium binding"/>
    <property type="evidence" value="ECO:0007669"/>
    <property type="project" value="InterPro"/>
</dbReference>
<dbReference type="Gene3D" id="2.130.10.10">
    <property type="entry name" value="YVTN repeat-like/Quinoprotein amine dehydrogenase"/>
    <property type="match status" value="1"/>
</dbReference>
<dbReference type="GO" id="GO:0018549">
    <property type="term" value="F:methanethiol oxidase activity"/>
    <property type="evidence" value="ECO:0007669"/>
    <property type="project" value="UniProtKB-EC"/>
</dbReference>
<dbReference type="InterPro" id="IPR008826">
    <property type="entry name" value="Se-bd"/>
</dbReference>
<dbReference type="PANTHER" id="PTHR23300:SF0">
    <property type="entry name" value="METHANETHIOL OXIDASE"/>
    <property type="match status" value="1"/>
</dbReference>
<evidence type="ECO:0000256" key="6">
    <source>
        <dbReference type="SAM" id="SignalP"/>
    </source>
</evidence>
<dbReference type="PANTHER" id="PTHR23300">
    <property type="entry name" value="METHANETHIOL OXIDASE"/>
    <property type="match status" value="1"/>
</dbReference>
<dbReference type="AlphaFoldDB" id="A0A564ZL70"/>
<dbReference type="InterPro" id="IPR011048">
    <property type="entry name" value="Haem_d1_sf"/>
</dbReference>
<organism evidence="7 8">
    <name type="scientific">Candidatus Methylomirabilis lanthanidiphila</name>
    <dbReference type="NCBI Taxonomy" id="2211376"/>
    <lineage>
        <taxon>Bacteria</taxon>
        <taxon>Candidatus Methylomirabilota</taxon>
        <taxon>Candidatus Methylomirabilia</taxon>
        <taxon>Candidatus Methylomirabilales</taxon>
        <taxon>Candidatus Methylomirabilaceae</taxon>
        <taxon>Candidatus Methylomirabilis</taxon>
    </lineage>
</organism>
<dbReference type="Proteomes" id="UP000334340">
    <property type="component" value="Unassembled WGS sequence"/>
</dbReference>
<comment type="similarity">
    <text evidence="2">Belongs to the selenium-binding protein family.</text>
</comment>
<feature type="signal peptide" evidence="6">
    <location>
        <begin position="1"/>
        <end position="28"/>
    </location>
</feature>
<evidence type="ECO:0000256" key="3">
    <source>
        <dbReference type="ARBA" id="ARBA00012510"/>
    </source>
</evidence>
<keyword evidence="6" id="KW-0732">Signal</keyword>
<evidence type="ECO:0000313" key="7">
    <source>
        <dbReference type="EMBL" id="VUZ85846.1"/>
    </source>
</evidence>
<evidence type="ECO:0000256" key="1">
    <source>
        <dbReference type="ARBA" id="ARBA00005177"/>
    </source>
</evidence>
<feature type="chain" id="PRO_5021977141" description="Methanethiol oxidase" evidence="6">
    <location>
        <begin position="29"/>
        <end position="419"/>
    </location>
</feature>
<name>A0A564ZL70_9BACT</name>
<dbReference type="Pfam" id="PF05694">
    <property type="entry name" value="SBP56"/>
    <property type="match status" value="1"/>
</dbReference>
<dbReference type="EMBL" id="CABIKM010000035">
    <property type="protein sequence ID" value="VUZ85846.1"/>
    <property type="molecule type" value="Genomic_DNA"/>
</dbReference>
<comment type="catalytic activity">
    <reaction evidence="5">
        <text>methanethiol + O2 + H2O = hydrogen sulfide + formaldehyde + H2O2 + H(+)</text>
        <dbReference type="Rhea" id="RHEA:11812"/>
        <dbReference type="ChEBI" id="CHEBI:15377"/>
        <dbReference type="ChEBI" id="CHEBI:15378"/>
        <dbReference type="ChEBI" id="CHEBI:15379"/>
        <dbReference type="ChEBI" id="CHEBI:16007"/>
        <dbReference type="ChEBI" id="CHEBI:16240"/>
        <dbReference type="ChEBI" id="CHEBI:16842"/>
        <dbReference type="ChEBI" id="CHEBI:29919"/>
        <dbReference type="EC" id="1.8.3.4"/>
    </reaction>
</comment>
<dbReference type="EC" id="1.8.3.4" evidence="3"/>
<proteinExistence type="inferred from homology"/>
<evidence type="ECO:0000256" key="4">
    <source>
        <dbReference type="ARBA" id="ARBA00015601"/>
    </source>
</evidence>
<keyword evidence="8" id="KW-1185">Reference proteome</keyword>
<protein>
    <recommendedName>
        <fullName evidence="4">Methanethiol oxidase</fullName>
        <ecNumber evidence="3">1.8.3.4</ecNumber>
    </recommendedName>
</protein>
<evidence type="ECO:0000256" key="5">
    <source>
        <dbReference type="ARBA" id="ARBA00047539"/>
    </source>
</evidence>
<dbReference type="SUPFAM" id="SSF51004">
    <property type="entry name" value="C-terminal (heme d1) domain of cytochrome cd1-nitrite reductase"/>
    <property type="match status" value="1"/>
</dbReference>
<evidence type="ECO:0000256" key="2">
    <source>
        <dbReference type="ARBA" id="ARBA00005606"/>
    </source>
</evidence>
<accession>A0A564ZL70</accession>
<sequence>MKHTTFVTRSRGWLWLLAITLMAGSAFADETCQSPFLPKVTGQEDYVYVWTLGIKGVGDGNDSLVTVDVHPKSKTYGQIIHRAPVPGRHEAHHAGFTDDRRHLWAGGLDDSYIFIFDVASDPARPKLVKTITSFVKDTGGLVGPHTFYALPGRMLITALSNANDSSGRTGLAEYSNEGRFIRTIWMPKEAPYGYDVRVNINLNRMLTSSFTGKKNFMRPLGELIKDTEAMKEFGDTVVVWDFHARKPLQVLQVPGAPLELRWALQPNHYYAFTAAALAHQLVLIHQQEDGIWAARSVADLGDTLPVDISIAPDDSKLYVASFMDGKLRVYDISNPFEPKLIEQIRVGETANMVSESWDGTRLYVTNSLLSKWDKPGDYWLKAYAWENGKLVHKFTTDFNSVGRAHLMNFGSKALRAKSE</sequence>
<reference evidence="7 8" key="1">
    <citation type="submission" date="2019-07" db="EMBL/GenBank/DDBJ databases">
        <authorList>
            <person name="Cremers G."/>
        </authorList>
    </citation>
    <scope>NUCLEOTIDE SEQUENCE [LARGE SCALE GENOMIC DNA]</scope>
</reference>
<evidence type="ECO:0000313" key="8">
    <source>
        <dbReference type="Proteomes" id="UP000334340"/>
    </source>
</evidence>
<dbReference type="InterPro" id="IPR015943">
    <property type="entry name" value="WD40/YVTN_repeat-like_dom_sf"/>
</dbReference>